<evidence type="ECO:0008006" key="3">
    <source>
        <dbReference type="Google" id="ProtNLM"/>
    </source>
</evidence>
<accession>A0A8H8DGU8</accession>
<comment type="caution">
    <text evidence="1">The sequence shown here is derived from an EMBL/GenBank/DDBJ whole genome shotgun (WGS) entry which is preliminary data.</text>
</comment>
<gene>
    <name evidence="1" type="ORF">BJ554DRAFT_2576</name>
</gene>
<keyword evidence="2" id="KW-1185">Reference proteome</keyword>
<dbReference type="OrthoDB" id="10265867at2759"/>
<protein>
    <recommendedName>
        <fullName evidence="3">CYRIA/CYRIB Rac1 binding domain-containing protein</fullName>
    </recommendedName>
</protein>
<evidence type="ECO:0000313" key="2">
    <source>
        <dbReference type="Proteomes" id="UP000673691"/>
    </source>
</evidence>
<sequence>MAAPEAEVTLESAVRNVQVTIETCRLDGPVSTGVVYTPLWMTNCIDHKAYECDEYPHLSRETAYMTQMEDALQVGEDFMWMLYAYRSCARAIPQLQQTSQSLDGPNKDELYLLTYQLLKEEVTKMKRLKKFCDQISALVCRVIEGVALDQRENFASPEFLFTLGKVMNLFVVMDALKNMKASLNNDFSMYKR</sequence>
<proteinExistence type="predicted"/>
<dbReference type="InterPro" id="IPR008081">
    <property type="entry name" value="Cytoplasmic_FMR1-int"/>
</dbReference>
<organism evidence="1 2">
    <name type="scientific">Olpidium bornovanus</name>
    <dbReference type="NCBI Taxonomy" id="278681"/>
    <lineage>
        <taxon>Eukaryota</taxon>
        <taxon>Fungi</taxon>
        <taxon>Fungi incertae sedis</taxon>
        <taxon>Olpidiomycota</taxon>
        <taxon>Olpidiomycotina</taxon>
        <taxon>Olpidiomycetes</taxon>
        <taxon>Olpidiales</taxon>
        <taxon>Olpidiaceae</taxon>
        <taxon>Olpidium</taxon>
    </lineage>
</organism>
<dbReference type="AlphaFoldDB" id="A0A8H8DGU8"/>
<dbReference type="EMBL" id="JAEFCI010010114">
    <property type="protein sequence ID" value="KAG5457417.1"/>
    <property type="molecule type" value="Genomic_DNA"/>
</dbReference>
<reference evidence="1 2" key="1">
    <citation type="journal article" name="Sci. Rep.">
        <title>Genome-scale phylogenetic analyses confirm Olpidium as the closest living zoosporic fungus to the non-flagellated, terrestrial fungi.</title>
        <authorList>
            <person name="Chang Y."/>
            <person name="Rochon D."/>
            <person name="Sekimoto S."/>
            <person name="Wang Y."/>
            <person name="Chovatia M."/>
            <person name="Sandor L."/>
            <person name="Salamov A."/>
            <person name="Grigoriev I.V."/>
            <person name="Stajich J.E."/>
            <person name="Spatafora J.W."/>
        </authorList>
    </citation>
    <scope>NUCLEOTIDE SEQUENCE [LARGE SCALE GENOMIC DNA]</scope>
    <source>
        <strain evidence="1">S191</strain>
    </source>
</reference>
<evidence type="ECO:0000313" key="1">
    <source>
        <dbReference type="EMBL" id="KAG5457417.1"/>
    </source>
</evidence>
<dbReference type="GO" id="GO:0030833">
    <property type="term" value="P:regulation of actin filament polymerization"/>
    <property type="evidence" value="ECO:0007669"/>
    <property type="project" value="InterPro"/>
</dbReference>
<name>A0A8H8DGU8_9FUNG</name>
<dbReference type="Proteomes" id="UP000673691">
    <property type="component" value="Unassembled WGS sequence"/>
</dbReference>
<dbReference type="PANTHER" id="PTHR12195">
    <property type="entry name" value="CYTOPLASMIC FMR1-INTERACTING PROTEIN-RELATED"/>
    <property type="match status" value="1"/>
</dbReference>
<dbReference type="GO" id="GO:0031267">
    <property type="term" value="F:small GTPase binding"/>
    <property type="evidence" value="ECO:0007669"/>
    <property type="project" value="InterPro"/>
</dbReference>